<dbReference type="Pfam" id="PF00581">
    <property type="entry name" value="Rhodanese"/>
    <property type="match status" value="1"/>
</dbReference>
<dbReference type="NCBIfam" id="TIGR03865">
    <property type="entry name" value="PQQ_CXXCW"/>
    <property type="match status" value="1"/>
</dbReference>
<proteinExistence type="predicted"/>
<dbReference type="RefSeq" id="WP_260277728.1">
    <property type="nucleotide sequence ID" value="NZ_JANAVZ010000007.1"/>
</dbReference>
<gene>
    <name evidence="2" type="ORF">MU516_13375</name>
</gene>
<protein>
    <submittedName>
        <fullName evidence="2">Rhodanese-like domain-containing protein</fullName>
    </submittedName>
</protein>
<dbReference type="CDD" id="cd00158">
    <property type="entry name" value="RHOD"/>
    <property type="match status" value="1"/>
</dbReference>
<comment type="caution">
    <text evidence="2">The sequence shown here is derived from an EMBL/GenBank/DDBJ whole genome shotgun (WGS) entry which is preliminary data.</text>
</comment>
<evidence type="ECO:0000259" key="1">
    <source>
        <dbReference type="PROSITE" id="PS50206"/>
    </source>
</evidence>
<dbReference type="InterPro" id="IPR001763">
    <property type="entry name" value="Rhodanese-like_dom"/>
</dbReference>
<dbReference type="SUPFAM" id="SSF52821">
    <property type="entry name" value="Rhodanese/Cell cycle control phosphatase"/>
    <property type="match status" value="1"/>
</dbReference>
<dbReference type="EMBL" id="JANAVZ010000007">
    <property type="protein sequence ID" value="MCT4333853.1"/>
    <property type="molecule type" value="Genomic_DNA"/>
</dbReference>
<keyword evidence="3" id="KW-1185">Reference proteome</keyword>
<dbReference type="InterPro" id="IPR036873">
    <property type="entry name" value="Rhodanese-like_dom_sf"/>
</dbReference>
<accession>A0ABT2KC69</accession>
<organism evidence="2 3">
    <name type="scientific">Paracoccus maritimus</name>
    <dbReference type="NCBI Taxonomy" id="2933292"/>
    <lineage>
        <taxon>Bacteria</taxon>
        <taxon>Pseudomonadati</taxon>
        <taxon>Pseudomonadota</taxon>
        <taxon>Alphaproteobacteria</taxon>
        <taxon>Rhodobacterales</taxon>
        <taxon>Paracoccaceae</taxon>
        <taxon>Paracoccus</taxon>
    </lineage>
</organism>
<sequence>MGTGPGCCHAGVMGIARFATASLIFLLCAGGVSRADPLFDPTTGLRMSAYRAPVPPTVPGGQVVTDPARVARLADSGALLIDVMGAAGYRIRDDGTWITAESHQTLPGAIWLPEIGRGRQEPAIAAYMHQALQMCSEGRKDRPIVIFCLSDCWMSWNAVQHVAAAGYSRVFWFPGGTDMWQLMDMPTRTAVPLPFGARHCATRN</sequence>
<evidence type="ECO:0000313" key="3">
    <source>
        <dbReference type="Proteomes" id="UP001320702"/>
    </source>
</evidence>
<feature type="domain" description="Rhodanese" evidence="1">
    <location>
        <begin position="139"/>
        <end position="189"/>
    </location>
</feature>
<dbReference type="Proteomes" id="UP001320702">
    <property type="component" value="Unassembled WGS sequence"/>
</dbReference>
<dbReference type="Gene3D" id="3.40.250.10">
    <property type="entry name" value="Rhodanese-like domain"/>
    <property type="match status" value="1"/>
</dbReference>
<name>A0ABT2KC69_9RHOB</name>
<dbReference type="PROSITE" id="PS50206">
    <property type="entry name" value="RHODANESE_3"/>
    <property type="match status" value="1"/>
</dbReference>
<dbReference type="InterPro" id="IPR022376">
    <property type="entry name" value="PQQ_CXXCW"/>
</dbReference>
<evidence type="ECO:0000313" key="2">
    <source>
        <dbReference type="EMBL" id="MCT4333853.1"/>
    </source>
</evidence>
<reference evidence="2 3" key="1">
    <citation type="submission" date="2022-04" db="EMBL/GenBank/DDBJ databases">
        <title>Paracoccus sp. YLB-12 draft genome sequence.</title>
        <authorList>
            <person name="Yu L."/>
        </authorList>
    </citation>
    <scope>NUCLEOTIDE SEQUENCE [LARGE SCALE GENOMIC DNA]</scope>
    <source>
        <strain evidence="2 3">YLB-12</strain>
    </source>
</reference>